<proteinExistence type="predicted"/>
<evidence type="ECO:0000313" key="3">
    <source>
        <dbReference type="EMBL" id="KAK7951714.1"/>
    </source>
</evidence>
<gene>
    <name evidence="3" type="ORF">PG986_007442</name>
</gene>
<name>A0ABR1QCL2_9PEZI</name>
<feature type="compositionally biased region" description="Basic and acidic residues" evidence="1">
    <location>
        <begin position="14"/>
        <end position="30"/>
    </location>
</feature>
<feature type="compositionally biased region" description="Basic and acidic residues" evidence="1">
    <location>
        <begin position="221"/>
        <end position="234"/>
    </location>
</feature>
<evidence type="ECO:0000313" key="4">
    <source>
        <dbReference type="Proteomes" id="UP001391051"/>
    </source>
</evidence>
<feature type="region of interest" description="Disordered" evidence="1">
    <location>
        <begin position="768"/>
        <end position="791"/>
    </location>
</feature>
<evidence type="ECO:0000256" key="1">
    <source>
        <dbReference type="SAM" id="MobiDB-lite"/>
    </source>
</evidence>
<reference evidence="3 4" key="1">
    <citation type="submission" date="2023-01" db="EMBL/GenBank/DDBJ databases">
        <title>Analysis of 21 Apiospora genomes using comparative genomics revels a genus with tremendous synthesis potential of carbohydrate active enzymes and secondary metabolites.</title>
        <authorList>
            <person name="Sorensen T."/>
        </authorList>
    </citation>
    <scope>NUCLEOTIDE SEQUENCE [LARGE SCALE GENOMIC DNA]</scope>
    <source>
        <strain evidence="3 4">CBS 24483</strain>
    </source>
</reference>
<feature type="domain" description="DUF7593" evidence="2">
    <location>
        <begin position="458"/>
        <end position="616"/>
    </location>
</feature>
<feature type="compositionally biased region" description="Basic and acidic residues" evidence="1">
    <location>
        <begin position="184"/>
        <end position="214"/>
    </location>
</feature>
<dbReference type="GeneID" id="92076726"/>
<feature type="compositionally biased region" description="Basic and acidic residues" evidence="1">
    <location>
        <begin position="153"/>
        <end position="175"/>
    </location>
</feature>
<dbReference type="InterPro" id="IPR056015">
    <property type="entry name" value="DUF7593"/>
</dbReference>
<organism evidence="3 4">
    <name type="scientific">Apiospora aurea</name>
    <dbReference type="NCBI Taxonomy" id="335848"/>
    <lineage>
        <taxon>Eukaryota</taxon>
        <taxon>Fungi</taxon>
        <taxon>Dikarya</taxon>
        <taxon>Ascomycota</taxon>
        <taxon>Pezizomycotina</taxon>
        <taxon>Sordariomycetes</taxon>
        <taxon>Xylariomycetidae</taxon>
        <taxon>Amphisphaeriales</taxon>
        <taxon>Apiosporaceae</taxon>
        <taxon>Apiospora</taxon>
    </lineage>
</organism>
<sequence>MDDQTSPKRGPGRPKKDDKVPAISISDREASPAVASKAQVAKPKRTESEVAGSSEGETAKPRRKLISGRDLKGRQQDKQRRSSIVSNVSARDASDRGDGKQDDSAEKPRADRLSEKYHDRTKALKRDDSKDRLSVGDGPSKRHRTSVTPPRHGTGEKEEGDGPVKRRRLDVERKEKRPRQGSSPDDRQRKRDVSRDSIKRQKSQSHDDRKDLPRPKKINRERKEMDYPSSEEKASITVFSEDMDIEMRDTPPASISVNREPQAEREKTETKKRQAEKEAAAEEAQKKEEAKQREETRQRGEAKQREEAKLREEAERRKREAEEKEKRKWEAEEKEKAKRQQEETERKRREEEGKRLREEAERKDEERRRKEAEEKLRLETERKKREEEERLQREEERKRKEEEERQRLEEEERVRREKEAAEEARKLHEEEERKERERKRAAREAEQLRIVQEQERIRLAKLPPLLRWLDGCPDPRRKEYAELFTTAQGVRYDTIVPSATGKPGGREQWLLNTQVALLLGEKDLGLSRYTAWERIPVSPIAKKVIWRLEQDRYALTEGKLYHLGKQLPDYYGGDPSKVGYRKLEQLRGEASKLFFETDMFFVKESDFLFILPNFPHLRDVRVSICYRELPEHESQMMIWSAPTKWKHDPDANSREGFAPRQKYYINGQFVAEDKPGHYKPSSSPFPEPRVPRRGGLVAVGPDEPDYPRLCVEQGLSHLLTEQQKLSVTNGAHLTPRSMTSNDTAEINGAMSPSAVSPTAQLNGVRDRLPSEKPLVNGINGVNGTAMDGGHP</sequence>
<feature type="compositionally biased region" description="Basic and acidic residues" evidence="1">
    <location>
        <begin position="92"/>
        <end position="134"/>
    </location>
</feature>
<comment type="caution">
    <text evidence="3">The sequence shown here is derived from an EMBL/GenBank/DDBJ whole genome shotgun (WGS) entry which is preliminary data.</text>
</comment>
<dbReference type="PANTHER" id="PTHR12239">
    <property type="entry name" value="PROTEIN CBG20215-RELATED"/>
    <property type="match status" value="1"/>
</dbReference>
<dbReference type="InterPro" id="IPR052293">
    <property type="entry name" value="SRRP"/>
</dbReference>
<protein>
    <recommendedName>
        <fullName evidence="2">DUF7593 domain-containing protein</fullName>
    </recommendedName>
</protein>
<feature type="compositionally biased region" description="Basic and acidic residues" evidence="1">
    <location>
        <begin position="261"/>
        <end position="434"/>
    </location>
</feature>
<evidence type="ECO:0000259" key="2">
    <source>
        <dbReference type="Pfam" id="PF24513"/>
    </source>
</evidence>
<dbReference type="PANTHER" id="PTHR12239:SF41">
    <property type="entry name" value="MEMBRANE ASSOCIATED PROTEIN, PUTATIVE-RELATED"/>
    <property type="match status" value="1"/>
</dbReference>
<dbReference type="EMBL" id="JAQQWE010000005">
    <property type="protein sequence ID" value="KAK7951714.1"/>
    <property type="molecule type" value="Genomic_DNA"/>
</dbReference>
<keyword evidence="4" id="KW-1185">Reference proteome</keyword>
<feature type="compositionally biased region" description="Basic and acidic residues" evidence="1">
    <location>
        <begin position="67"/>
        <end position="80"/>
    </location>
</feature>
<accession>A0ABR1QCL2</accession>
<feature type="region of interest" description="Disordered" evidence="1">
    <location>
        <begin position="1"/>
        <end position="434"/>
    </location>
</feature>
<dbReference type="RefSeq" id="XP_066699776.1">
    <property type="nucleotide sequence ID" value="XM_066843664.1"/>
</dbReference>
<dbReference type="Proteomes" id="UP001391051">
    <property type="component" value="Unassembled WGS sequence"/>
</dbReference>
<dbReference type="Pfam" id="PF24513">
    <property type="entry name" value="DUF7593"/>
    <property type="match status" value="1"/>
</dbReference>